<dbReference type="PANTHER" id="PTHR45024">
    <property type="entry name" value="DEHYDROGENASES, SHORT CHAIN"/>
    <property type="match status" value="1"/>
</dbReference>
<dbReference type="Gene3D" id="3.40.50.720">
    <property type="entry name" value="NAD(P)-binding Rossmann-like Domain"/>
    <property type="match status" value="1"/>
</dbReference>
<name>A0A8S9ZZ54_9BILA</name>
<dbReference type="EMBL" id="JABEBT010000009">
    <property type="protein sequence ID" value="KAF7638927.1"/>
    <property type="molecule type" value="Genomic_DNA"/>
</dbReference>
<comment type="caution">
    <text evidence="5">The sequence shown here is derived from an EMBL/GenBank/DDBJ whole genome shotgun (WGS) entry which is preliminary data.</text>
</comment>
<dbReference type="InterPro" id="IPR020904">
    <property type="entry name" value="Sc_DH/Rdtase_CS"/>
</dbReference>
<feature type="domain" description="Ketoreductase" evidence="4">
    <location>
        <begin position="9"/>
        <end position="198"/>
    </location>
</feature>
<dbReference type="SUPFAM" id="SSF51735">
    <property type="entry name" value="NAD(P)-binding Rossmann-fold domains"/>
    <property type="match status" value="1"/>
</dbReference>
<accession>A0A8S9ZZ54</accession>
<comment type="similarity">
    <text evidence="1 3">Belongs to the short-chain dehydrogenases/reductases (SDR) family.</text>
</comment>
<proteinExistence type="inferred from homology"/>
<dbReference type="OrthoDB" id="3592703at2759"/>
<dbReference type="InterPro" id="IPR036291">
    <property type="entry name" value="NAD(P)-bd_dom_sf"/>
</dbReference>
<organism evidence="5 6">
    <name type="scientific">Meloidogyne graminicola</name>
    <dbReference type="NCBI Taxonomy" id="189291"/>
    <lineage>
        <taxon>Eukaryota</taxon>
        <taxon>Metazoa</taxon>
        <taxon>Ecdysozoa</taxon>
        <taxon>Nematoda</taxon>
        <taxon>Chromadorea</taxon>
        <taxon>Rhabditida</taxon>
        <taxon>Tylenchina</taxon>
        <taxon>Tylenchomorpha</taxon>
        <taxon>Tylenchoidea</taxon>
        <taxon>Meloidogynidae</taxon>
        <taxon>Meloidogyninae</taxon>
        <taxon>Meloidogyne</taxon>
    </lineage>
</organism>
<evidence type="ECO:0000256" key="3">
    <source>
        <dbReference type="RuleBase" id="RU000363"/>
    </source>
</evidence>
<evidence type="ECO:0000313" key="5">
    <source>
        <dbReference type="EMBL" id="KAF7638927.1"/>
    </source>
</evidence>
<dbReference type="InterPro" id="IPR051687">
    <property type="entry name" value="Peroxisomal_Beta-Oxidation"/>
</dbReference>
<sequence>MNALCFKGRVVLVTGAGRGLGRTYALEFAKRGASVIVNDLGGDAHGYSASASAADEVVNEIRAIGGHAVANYDSVEHGDSIVQSAINNYGRIDVVVNNAGILRDTSFIKMTELDWDLVIKVHLKGAFSVTKAAWPYMRDQRYGRLLFISSNSGVYGSFGQGNYAAAKLGLIGLSKSLALEGLKYNINSNVLVSIWIKFFHQFKKVPTAGSRMTQTIMPDDLVEALKPEFVTPLCVYLGHESCNSTGRIFEAGAGWYGTIEFYRSEGLVIDNANAENGN</sequence>
<evidence type="ECO:0000256" key="2">
    <source>
        <dbReference type="ARBA" id="ARBA00023002"/>
    </source>
</evidence>
<evidence type="ECO:0000256" key="1">
    <source>
        <dbReference type="ARBA" id="ARBA00006484"/>
    </source>
</evidence>
<dbReference type="InterPro" id="IPR057326">
    <property type="entry name" value="KR_dom"/>
</dbReference>
<dbReference type="Pfam" id="PF00106">
    <property type="entry name" value="adh_short"/>
    <property type="match status" value="1"/>
</dbReference>
<keyword evidence="6" id="KW-1185">Reference proteome</keyword>
<reference evidence="5" key="1">
    <citation type="journal article" date="2020" name="Ecol. Evol.">
        <title>Genome structure and content of the rice root-knot nematode (Meloidogyne graminicola).</title>
        <authorList>
            <person name="Phan N.T."/>
            <person name="Danchin E.G.J."/>
            <person name="Klopp C."/>
            <person name="Perfus-Barbeoch L."/>
            <person name="Kozlowski D.K."/>
            <person name="Koutsovoulos G.D."/>
            <person name="Lopez-Roques C."/>
            <person name="Bouchez O."/>
            <person name="Zahm M."/>
            <person name="Besnard G."/>
            <person name="Bellafiore S."/>
        </authorList>
    </citation>
    <scope>NUCLEOTIDE SEQUENCE</scope>
    <source>
        <strain evidence="5">VN-18</strain>
    </source>
</reference>
<evidence type="ECO:0000259" key="4">
    <source>
        <dbReference type="SMART" id="SM00822"/>
    </source>
</evidence>
<dbReference type="PRINTS" id="PR00080">
    <property type="entry name" value="SDRFAMILY"/>
</dbReference>
<dbReference type="AlphaFoldDB" id="A0A8S9ZZ54"/>
<protein>
    <recommendedName>
        <fullName evidence="4">Ketoreductase domain-containing protein</fullName>
    </recommendedName>
</protein>
<gene>
    <name evidence="5" type="ORF">Mgra_00001738</name>
</gene>
<dbReference type="PRINTS" id="PR00081">
    <property type="entry name" value="GDHRDH"/>
</dbReference>
<dbReference type="PANTHER" id="PTHR45024:SF2">
    <property type="entry name" value="SCP2 DOMAIN-CONTAINING PROTEIN"/>
    <property type="match status" value="1"/>
</dbReference>
<dbReference type="Proteomes" id="UP000605970">
    <property type="component" value="Unassembled WGS sequence"/>
</dbReference>
<dbReference type="GO" id="GO:0006629">
    <property type="term" value="P:lipid metabolic process"/>
    <property type="evidence" value="ECO:0007669"/>
    <property type="project" value="UniProtKB-ARBA"/>
</dbReference>
<dbReference type="InterPro" id="IPR002347">
    <property type="entry name" value="SDR_fam"/>
</dbReference>
<dbReference type="PROSITE" id="PS00061">
    <property type="entry name" value="ADH_SHORT"/>
    <property type="match status" value="1"/>
</dbReference>
<dbReference type="SMART" id="SM00822">
    <property type="entry name" value="PKS_KR"/>
    <property type="match status" value="1"/>
</dbReference>
<evidence type="ECO:0000313" key="6">
    <source>
        <dbReference type="Proteomes" id="UP000605970"/>
    </source>
</evidence>
<dbReference type="CDD" id="cd05353">
    <property type="entry name" value="hydroxyacyl-CoA-like_DH_SDR_c-like"/>
    <property type="match status" value="1"/>
</dbReference>
<keyword evidence="2" id="KW-0560">Oxidoreductase</keyword>
<dbReference type="GO" id="GO:0016491">
    <property type="term" value="F:oxidoreductase activity"/>
    <property type="evidence" value="ECO:0007669"/>
    <property type="project" value="UniProtKB-KW"/>
</dbReference>